<evidence type="ECO:0000313" key="2">
    <source>
        <dbReference type="EMBL" id="GLY92569.1"/>
    </source>
</evidence>
<proteinExistence type="predicted"/>
<gene>
    <name evidence="2" type="ORF">Airi02_104970</name>
</gene>
<comment type="caution">
    <text evidence="2">The sequence shown here is derived from an EMBL/GenBank/DDBJ whole genome shotgun (WGS) entry which is preliminary data.</text>
</comment>
<accession>A0A9W6SEU5</accession>
<dbReference type="Pfam" id="PF01408">
    <property type="entry name" value="GFO_IDH_MocA"/>
    <property type="match status" value="1"/>
</dbReference>
<dbReference type="EMBL" id="BSTK01000031">
    <property type="protein sequence ID" value="GLY92569.1"/>
    <property type="molecule type" value="Genomic_DNA"/>
</dbReference>
<dbReference type="InterPro" id="IPR000683">
    <property type="entry name" value="Gfo/Idh/MocA-like_OxRdtase_N"/>
</dbReference>
<name>A0A9W6SEU5_9ACTN</name>
<evidence type="ECO:0000313" key="3">
    <source>
        <dbReference type="Proteomes" id="UP001165074"/>
    </source>
</evidence>
<protein>
    <submittedName>
        <fullName evidence="2">Dehydrogenase</fullName>
    </submittedName>
</protein>
<keyword evidence="3" id="KW-1185">Reference proteome</keyword>
<dbReference type="PANTHER" id="PTHR43708">
    <property type="entry name" value="CONSERVED EXPRESSED OXIDOREDUCTASE (EUROFUNG)"/>
    <property type="match status" value="1"/>
</dbReference>
<dbReference type="InterPro" id="IPR051317">
    <property type="entry name" value="Gfo/Idh/MocA_oxidoreduct"/>
</dbReference>
<sequence>MLGWLGSVTSALTFRPGPGAGRSAAELYAPSLASAPAIRFAGVWSRSPEAARGLAARCSVPFFGGFAEMLDYCDAVAFAVPPAAQPSLAATAAGRHVALLLSRPIADDLAGAEELAEAVADDVVSQVALTWRYAPAVRTYLGTQVRRARPIGGTARLISAALASDAPTWRAERGVLMDVGVDVVDLLDAALGHTALIRAHGDPRGCVGLLLEHEGGRYSEASLLATAPADQPARAEIEIFGPGGSAMIDCSDVTEREAVGTMVEEFADAVGHRRPHPLDVRHGLHLQRLLDAAETDLLAGH</sequence>
<dbReference type="Gene3D" id="3.40.50.720">
    <property type="entry name" value="NAD(P)-binding Rossmann-like Domain"/>
    <property type="match status" value="1"/>
</dbReference>
<dbReference type="SUPFAM" id="SSF51735">
    <property type="entry name" value="NAD(P)-binding Rossmann-fold domains"/>
    <property type="match status" value="1"/>
</dbReference>
<reference evidence="2" key="1">
    <citation type="submission" date="2023-03" db="EMBL/GenBank/DDBJ databases">
        <title>Actinoallomurus iriomotensis NBRC 103684.</title>
        <authorList>
            <person name="Ichikawa N."/>
            <person name="Sato H."/>
            <person name="Tonouchi N."/>
        </authorList>
    </citation>
    <scope>NUCLEOTIDE SEQUENCE</scope>
    <source>
        <strain evidence="2">NBRC 103684</strain>
    </source>
</reference>
<dbReference type="GO" id="GO:0000166">
    <property type="term" value="F:nucleotide binding"/>
    <property type="evidence" value="ECO:0007669"/>
    <property type="project" value="InterPro"/>
</dbReference>
<organism evidence="2 3">
    <name type="scientific">Actinoallomurus iriomotensis</name>
    <dbReference type="NCBI Taxonomy" id="478107"/>
    <lineage>
        <taxon>Bacteria</taxon>
        <taxon>Bacillati</taxon>
        <taxon>Actinomycetota</taxon>
        <taxon>Actinomycetes</taxon>
        <taxon>Streptosporangiales</taxon>
        <taxon>Thermomonosporaceae</taxon>
        <taxon>Actinoallomurus</taxon>
    </lineage>
</organism>
<feature type="domain" description="Gfo/Idh/MocA-like oxidoreductase N-terminal" evidence="1">
    <location>
        <begin position="19"/>
        <end position="121"/>
    </location>
</feature>
<dbReference type="RefSeq" id="WP_285584872.1">
    <property type="nucleotide sequence ID" value="NZ_BSTK01000031.1"/>
</dbReference>
<dbReference type="AlphaFoldDB" id="A0A9W6SEU5"/>
<dbReference type="Proteomes" id="UP001165074">
    <property type="component" value="Unassembled WGS sequence"/>
</dbReference>
<evidence type="ECO:0000259" key="1">
    <source>
        <dbReference type="Pfam" id="PF01408"/>
    </source>
</evidence>
<dbReference type="InterPro" id="IPR036291">
    <property type="entry name" value="NAD(P)-bd_dom_sf"/>
</dbReference>
<dbReference type="Gene3D" id="3.30.360.10">
    <property type="entry name" value="Dihydrodipicolinate Reductase, domain 2"/>
    <property type="match status" value="1"/>
</dbReference>
<dbReference type="PANTHER" id="PTHR43708:SF4">
    <property type="entry name" value="OXIDOREDUCTASE YCEM-RELATED"/>
    <property type="match status" value="1"/>
</dbReference>